<dbReference type="AlphaFoldDB" id="A0A645HD75"/>
<dbReference type="PANTHER" id="PTHR22683">
    <property type="entry name" value="SPORULATION PROTEIN RELATED"/>
    <property type="match status" value="1"/>
</dbReference>
<evidence type="ECO:0000313" key="2">
    <source>
        <dbReference type="EMBL" id="MPN36988.1"/>
    </source>
</evidence>
<name>A0A645HD75_9ZZZZ</name>
<gene>
    <name evidence="2" type="primary">spoIIIE_26</name>
    <name evidence="2" type="ORF">SDC9_184500</name>
</gene>
<dbReference type="InterPro" id="IPR050206">
    <property type="entry name" value="FtsK/SpoIIIE/SftA"/>
</dbReference>
<dbReference type="InterPro" id="IPR036388">
    <property type="entry name" value="WH-like_DNA-bd_sf"/>
</dbReference>
<sequence length="115" mass="13037">MQGCFVSDDEVQRIIDYWKSQGKPEYLAPEGFMVETESKTESSGPDDELFVDAGRMIMDTGMASVSFLQRKFKLGYARAARLMDLLEDNGVVGGYEGSKPRQILMTKEEFEERYG</sequence>
<dbReference type="Pfam" id="PF09397">
    <property type="entry name" value="FtsK_gamma"/>
    <property type="match status" value="1"/>
</dbReference>
<proteinExistence type="predicted"/>
<dbReference type="EMBL" id="VSSQ01091431">
    <property type="protein sequence ID" value="MPN36988.1"/>
    <property type="molecule type" value="Genomic_DNA"/>
</dbReference>
<comment type="caution">
    <text evidence="2">The sequence shown here is derived from an EMBL/GenBank/DDBJ whole genome shotgun (WGS) entry which is preliminary data.</text>
</comment>
<feature type="domain" description="FtsK gamma" evidence="1">
    <location>
        <begin position="43"/>
        <end position="108"/>
    </location>
</feature>
<evidence type="ECO:0000259" key="1">
    <source>
        <dbReference type="SMART" id="SM00843"/>
    </source>
</evidence>
<reference evidence="2" key="1">
    <citation type="submission" date="2019-08" db="EMBL/GenBank/DDBJ databases">
        <authorList>
            <person name="Kucharzyk K."/>
            <person name="Murdoch R.W."/>
            <person name="Higgins S."/>
            <person name="Loffler F."/>
        </authorList>
    </citation>
    <scope>NUCLEOTIDE SEQUENCE</scope>
</reference>
<dbReference type="InterPro" id="IPR036390">
    <property type="entry name" value="WH_DNA-bd_sf"/>
</dbReference>
<dbReference type="Gene3D" id="1.10.10.10">
    <property type="entry name" value="Winged helix-like DNA-binding domain superfamily/Winged helix DNA-binding domain"/>
    <property type="match status" value="1"/>
</dbReference>
<accession>A0A645HD75</accession>
<dbReference type="SMART" id="SM00843">
    <property type="entry name" value="Ftsk_gamma"/>
    <property type="match status" value="1"/>
</dbReference>
<dbReference type="InterPro" id="IPR018541">
    <property type="entry name" value="Ftsk_gamma"/>
</dbReference>
<dbReference type="SUPFAM" id="SSF46785">
    <property type="entry name" value="Winged helix' DNA-binding domain"/>
    <property type="match status" value="1"/>
</dbReference>
<protein>
    <submittedName>
        <fullName evidence="2">DNA translocase SpoIIIE</fullName>
    </submittedName>
</protein>
<organism evidence="2">
    <name type="scientific">bioreactor metagenome</name>
    <dbReference type="NCBI Taxonomy" id="1076179"/>
    <lineage>
        <taxon>unclassified sequences</taxon>
        <taxon>metagenomes</taxon>
        <taxon>ecological metagenomes</taxon>
    </lineage>
</organism>
<dbReference type="PANTHER" id="PTHR22683:SF41">
    <property type="entry name" value="DNA TRANSLOCASE FTSK"/>
    <property type="match status" value="1"/>
</dbReference>